<protein>
    <submittedName>
        <fullName evidence="1">Uncharacterized protein</fullName>
    </submittedName>
</protein>
<proteinExistence type="predicted"/>
<evidence type="ECO:0000313" key="1">
    <source>
        <dbReference type="EMBL" id="EEQ11082.1"/>
    </source>
</evidence>
<name>A0ABP2EFD5_YERMW</name>
<accession>A0ABP2EFD5</accession>
<gene>
    <name evidence="1" type="ORF">ymoll0001_25850</name>
</gene>
<comment type="caution">
    <text evidence="1">The sequence shown here is derived from an EMBL/GenBank/DDBJ whole genome shotgun (WGS) entry which is preliminary data.</text>
</comment>
<organism evidence="1 2">
    <name type="scientific">Yersinia mollaretii (strain ATCC 43969 / DSM 18520 / CIP 103324 / CNY 7263 / WAIP 204)</name>
    <dbReference type="NCBI Taxonomy" id="349967"/>
    <lineage>
        <taxon>Bacteria</taxon>
        <taxon>Pseudomonadati</taxon>
        <taxon>Pseudomonadota</taxon>
        <taxon>Gammaproteobacteria</taxon>
        <taxon>Enterobacterales</taxon>
        <taxon>Yersiniaceae</taxon>
        <taxon>Yersinia</taxon>
    </lineage>
</organism>
<dbReference type="EMBL" id="AALD02000011">
    <property type="protein sequence ID" value="EEQ11082.1"/>
    <property type="molecule type" value="Genomic_DNA"/>
</dbReference>
<evidence type="ECO:0000313" key="2">
    <source>
        <dbReference type="Proteomes" id="UP000003027"/>
    </source>
</evidence>
<reference evidence="1" key="1">
    <citation type="submission" date="2008-12" db="EMBL/GenBank/DDBJ databases">
        <title>Annotation of the Yersinia mollaretii ATCC 43969 genome.</title>
        <authorList>
            <person name="Read T.D."/>
            <person name="Akmal A."/>
            <person name="Bishop-Lilly K."/>
            <person name="Chen P.E."/>
            <person name="Cook C."/>
            <person name="Kiley M.P."/>
            <person name="Lentz S."/>
            <person name="Mateczun A."/>
            <person name="Nagarajan N."/>
            <person name="Nolan N."/>
            <person name="Osborne B.I."/>
            <person name="Pop M."/>
            <person name="Sozhamannan S."/>
            <person name="Stewart A.C."/>
            <person name="Sulakvelidze A."/>
            <person name="Thomason B."/>
            <person name="Willner K."/>
            <person name="Zwick M.E."/>
        </authorList>
    </citation>
    <scope>NUCLEOTIDE SEQUENCE [LARGE SCALE GENOMIC DNA]</scope>
    <source>
        <strain evidence="1">ATCC 43969</strain>
    </source>
</reference>
<keyword evidence="2" id="KW-1185">Reference proteome</keyword>
<dbReference type="Proteomes" id="UP000003027">
    <property type="component" value="Unassembled WGS sequence"/>
</dbReference>
<sequence length="462" mass="51604">MAEDDVIVLIDNTMMGSGKDGALICRNGIVIRDSFDDASRYMFDTLDSIKIEGVKLYLDNKKVISFSMPNKSDIQRLFQLINRWHQDTSNISADDTITTENSSELTANTDDDLFAEETAILGQLILADEKSSGDDSKATTARNKLTGYVLTAIEDNKSKILPMLREKTGELSQSALRNDQYIERLASFIYAFLPGFVRLAVKEHQLVSFILPHRDKILDALFKDTEFSLAPVNIEPQLSLLNSPLRSSTNISDELDALFDDEDDSDSGAIKPDVALNNAILELRDEITKDPEMTFIFTHAINLASAVLDMVRKSGKKLTADHDSDVLAALSIMHGFSYHKIPDVLREDDKNDEFAMMFSIGISMLLDSYCRQTQGKGSAEDATAVAMILMKCASKDQLNMMIRTFIEDQSTFTAHSLFSPDDILQLLRQANQYASSWSKKLIAGMVADELAIQRKWGDLLFK</sequence>